<sequence length="214" mass="24616">MICQNLNKNKSFFFSSFQTVSKPFESFTFSTFATSYFSPWFSKIQKLEQKSLKEKPFFWVAKQPTFFSVLVNRKPYFKETSLKQKTLHTALTDENSKNSHLFGLISLCSTKNNTHATISNLFGEKKTKWSISAGQLKLQGGRRKTRLSQRMIYKSCLEKALSFGYKYTVIHCKGTRGSKVRIFRFFGNSLSVLLIKDTTGAAHNGCRPPKIRRV</sequence>
<evidence type="ECO:0000256" key="3">
    <source>
        <dbReference type="ARBA" id="ARBA00023274"/>
    </source>
</evidence>
<dbReference type="Pfam" id="PF00411">
    <property type="entry name" value="Ribosomal_S11"/>
    <property type="match status" value="1"/>
</dbReference>
<dbReference type="GO" id="GO:0003735">
    <property type="term" value="F:structural constituent of ribosome"/>
    <property type="evidence" value="ECO:0007669"/>
    <property type="project" value="InterPro"/>
</dbReference>
<evidence type="ECO:0000256" key="2">
    <source>
        <dbReference type="ARBA" id="ARBA00022980"/>
    </source>
</evidence>
<dbReference type="GO" id="GO:1990904">
    <property type="term" value="C:ribonucleoprotein complex"/>
    <property type="evidence" value="ECO:0007669"/>
    <property type="project" value="UniProtKB-KW"/>
</dbReference>
<reference evidence="4" key="1">
    <citation type="journal article" date="2016" name="Genome Biol. Evol.">
        <title>Mitochondrion-to-Chloroplast DNA Transfers and Intragenomic Proliferation of Chloroplast Group II Introns in Gloeotilopsis Green Algae (Ulotrichales, Ulvophyceae).</title>
        <authorList>
            <person name="Turmel M."/>
            <person name="Otis C."/>
            <person name="Lemieux C."/>
        </authorList>
    </citation>
    <scope>NUCLEOTIDE SEQUENCE</scope>
</reference>
<evidence type="ECO:0000313" key="4">
    <source>
        <dbReference type="EMBL" id="AOC61508.1"/>
    </source>
</evidence>
<dbReference type="AlphaFoldDB" id="A0A1B2RYV6"/>
<evidence type="ECO:0000256" key="1">
    <source>
        <dbReference type="ARBA" id="ARBA00006194"/>
    </source>
</evidence>
<dbReference type="HAMAP" id="MF_01310">
    <property type="entry name" value="Ribosomal_uS11"/>
    <property type="match status" value="1"/>
</dbReference>
<dbReference type="GO" id="GO:0006412">
    <property type="term" value="P:translation"/>
    <property type="evidence" value="ECO:0007669"/>
    <property type="project" value="InterPro"/>
</dbReference>
<geneLocation type="mitochondrion" evidence="4"/>
<protein>
    <submittedName>
        <fullName evidence="4">Ribosomal protein S11</fullName>
    </submittedName>
</protein>
<name>A0A1B2RYV6_9CHLO</name>
<comment type="similarity">
    <text evidence="1">Belongs to the universal ribosomal protein uS11 family.</text>
</comment>
<keyword evidence="4" id="KW-0496">Mitochondrion</keyword>
<proteinExistence type="inferred from homology"/>
<dbReference type="SUPFAM" id="SSF53137">
    <property type="entry name" value="Translational machinery components"/>
    <property type="match status" value="1"/>
</dbReference>
<dbReference type="InterPro" id="IPR001971">
    <property type="entry name" value="Ribosomal_uS11"/>
</dbReference>
<keyword evidence="2 4" id="KW-0689">Ribosomal protein</keyword>
<accession>A0A1B2RYV6</accession>
<dbReference type="EMBL" id="KX306822">
    <property type="protein sequence ID" value="AOC61508.1"/>
    <property type="molecule type" value="Genomic_DNA"/>
</dbReference>
<organism evidence="4">
    <name type="scientific">Rhexinema sarcinoideum</name>
    <dbReference type="NCBI Taxonomy" id="43261"/>
    <lineage>
        <taxon>Eukaryota</taxon>
        <taxon>Viridiplantae</taxon>
        <taxon>Chlorophyta</taxon>
        <taxon>core chlorophytes</taxon>
        <taxon>Ulvophyceae</taxon>
        <taxon>OUU clade</taxon>
        <taxon>Ulotrichales</taxon>
        <taxon>Helicodictyaceae</taxon>
        <taxon>Rhexinema</taxon>
    </lineage>
</organism>
<keyword evidence="3" id="KW-0687">Ribonucleoprotein</keyword>
<dbReference type="InterPro" id="IPR036967">
    <property type="entry name" value="Ribosomal_uS11_sf"/>
</dbReference>
<gene>
    <name evidence="4" type="primary">rps11</name>
</gene>
<dbReference type="Gene3D" id="3.30.420.80">
    <property type="entry name" value="Ribosomal protein S11"/>
    <property type="match status" value="1"/>
</dbReference>
<dbReference type="GO" id="GO:0005840">
    <property type="term" value="C:ribosome"/>
    <property type="evidence" value="ECO:0007669"/>
    <property type="project" value="UniProtKB-KW"/>
</dbReference>